<dbReference type="Proteomes" id="UP000001996">
    <property type="component" value="Unassembled WGS sequence"/>
</dbReference>
<reference evidence="1 2" key="1">
    <citation type="journal article" date="2009" name="Nature">
        <title>Evolution of pathogenicity and sexual reproduction in eight Candida genomes.</title>
        <authorList>
            <person name="Butler G."/>
            <person name="Rasmussen M.D."/>
            <person name="Lin M.F."/>
            <person name="Santos M.A."/>
            <person name="Sakthikumar S."/>
            <person name="Munro C.A."/>
            <person name="Rheinbay E."/>
            <person name="Grabherr M."/>
            <person name="Forche A."/>
            <person name="Reedy J.L."/>
            <person name="Agrafioti I."/>
            <person name="Arnaud M.B."/>
            <person name="Bates S."/>
            <person name="Brown A.J."/>
            <person name="Brunke S."/>
            <person name="Costanzo M.C."/>
            <person name="Fitzpatrick D.A."/>
            <person name="de Groot P.W."/>
            <person name="Harris D."/>
            <person name="Hoyer L.L."/>
            <person name="Hube B."/>
            <person name="Klis F.M."/>
            <person name="Kodira C."/>
            <person name="Lennard N."/>
            <person name="Logue M.E."/>
            <person name="Martin R."/>
            <person name="Neiman A.M."/>
            <person name="Nikolaou E."/>
            <person name="Quail M.A."/>
            <person name="Quinn J."/>
            <person name="Santos M.C."/>
            <person name="Schmitzberger F.F."/>
            <person name="Sherlock G."/>
            <person name="Shah P."/>
            <person name="Silverstein K.A."/>
            <person name="Skrzypek M.S."/>
            <person name="Soll D."/>
            <person name="Staggs R."/>
            <person name="Stansfield I."/>
            <person name="Stumpf M.P."/>
            <person name="Sudbery P.E."/>
            <person name="Srikantha T."/>
            <person name="Zeng Q."/>
            <person name="Berman J."/>
            <person name="Berriman M."/>
            <person name="Heitman J."/>
            <person name="Gow N.A."/>
            <person name="Lorenz M.C."/>
            <person name="Birren B.W."/>
            <person name="Kellis M."/>
            <person name="Cuomo C.A."/>
        </authorList>
    </citation>
    <scope>NUCLEOTIDE SEQUENCE [LARGE SCALE GENOMIC DNA]</scope>
    <source>
        <strain evidence="2">ATCC 11503 / BCRC 21390 / CBS 2605 / JCM 1781 / NBRC 1676 / NRRL YB-4239</strain>
    </source>
</reference>
<sequence length="133" mass="15132">MFRFATPRIKPNFRLSSPIRSSRCLSNTPRVQFFGKSPSQEEQAQAILKVQKVISEHPELKQLTLEFKELLDKKGLLANGKPSMTQMMKILTDKDIIAHGTKLKKYLDDNKTGITKEEMATLTGAYMFQGKDI</sequence>
<dbReference type="VEuPathDB" id="FungiDB:LELG_04302"/>
<dbReference type="eggNOG" id="ENOG502RS1P">
    <property type="taxonomic scope" value="Eukaryota"/>
</dbReference>
<name>A5E3W4_LODEL</name>
<dbReference type="GeneID" id="5231637"/>
<keyword evidence="2" id="KW-1185">Reference proteome</keyword>
<accession>A5E3W4</accession>
<dbReference type="InParanoid" id="A5E3W4"/>
<dbReference type="OMA" id="IPTIAYR"/>
<dbReference type="KEGG" id="lel:PVL30_004026"/>
<protein>
    <submittedName>
        <fullName evidence="1">Uncharacterized protein</fullName>
    </submittedName>
</protein>
<dbReference type="HOGENOM" id="CLU_145523_0_0_1"/>
<dbReference type="AlphaFoldDB" id="A5E3W4"/>
<dbReference type="OrthoDB" id="10008801at2759"/>
<organism evidence="1 2">
    <name type="scientific">Lodderomyces elongisporus (strain ATCC 11503 / CBS 2605 / JCM 1781 / NBRC 1676 / NRRL YB-4239)</name>
    <name type="common">Yeast</name>
    <name type="synonym">Saccharomyces elongisporus</name>
    <dbReference type="NCBI Taxonomy" id="379508"/>
    <lineage>
        <taxon>Eukaryota</taxon>
        <taxon>Fungi</taxon>
        <taxon>Dikarya</taxon>
        <taxon>Ascomycota</taxon>
        <taxon>Saccharomycotina</taxon>
        <taxon>Pichiomycetes</taxon>
        <taxon>Debaryomycetaceae</taxon>
        <taxon>Candida/Lodderomyces clade</taxon>
        <taxon>Lodderomyces</taxon>
    </lineage>
</organism>
<proteinExistence type="predicted"/>
<evidence type="ECO:0000313" key="1">
    <source>
        <dbReference type="EMBL" id="EDK46122.1"/>
    </source>
</evidence>
<dbReference type="RefSeq" id="XP_001524331.1">
    <property type="nucleotide sequence ID" value="XM_001524281.1"/>
</dbReference>
<gene>
    <name evidence="1" type="ORF">LELG_04302</name>
</gene>
<evidence type="ECO:0000313" key="2">
    <source>
        <dbReference type="Proteomes" id="UP000001996"/>
    </source>
</evidence>
<dbReference type="EMBL" id="CH981529">
    <property type="protein sequence ID" value="EDK46122.1"/>
    <property type="molecule type" value="Genomic_DNA"/>
</dbReference>